<comment type="caution">
    <text evidence="9">The sequence shown here is derived from an EMBL/GenBank/DDBJ whole genome shotgun (WGS) entry which is preliminary data.</text>
</comment>
<protein>
    <submittedName>
        <fullName evidence="9">MFS transporter</fullName>
    </submittedName>
</protein>
<evidence type="ECO:0000256" key="2">
    <source>
        <dbReference type="ARBA" id="ARBA00010992"/>
    </source>
</evidence>
<dbReference type="PROSITE" id="PS50850">
    <property type="entry name" value="MFS"/>
    <property type="match status" value="1"/>
</dbReference>
<reference evidence="9 10" key="1">
    <citation type="submission" date="2024-01" db="EMBL/GenBank/DDBJ databases">
        <title>Draft genome sequence of Gordonia sp. LSe1-13.</title>
        <authorList>
            <person name="Suphannarot A."/>
            <person name="Mingma R."/>
        </authorList>
    </citation>
    <scope>NUCLEOTIDE SEQUENCE [LARGE SCALE GENOMIC DNA]</scope>
    <source>
        <strain evidence="9 10">LSe1-13</strain>
    </source>
</reference>
<feature type="transmembrane region" description="Helical" evidence="7">
    <location>
        <begin position="311"/>
        <end position="330"/>
    </location>
</feature>
<dbReference type="EMBL" id="JAZDUF010000002">
    <property type="protein sequence ID" value="MEE3850445.1"/>
    <property type="molecule type" value="Genomic_DNA"/>
</dbReference>
<evidence type="ECO:0000256" key="6">
    <source>
        <dbReference type="SAM" id="MobiDB-lite"/>
    </source>
</evidence>
<comment type="subcellular location">
    <subcellularLocation>
        <location evidence="1">Cell membrane</location>
        <topology evidence="1">Multi-pass membrane protein</topology>
    </subcellularLocation>
</comment>
<dbReference type="Pfam" id="PF00083">
    <property type="entry name" value="Sugar_tr"/>
    <property type="match status" value="1"/>
</dbReference>
<evidence type="ECO:0000313" key="10">
    <source>
        <dbReference type="Proteomes" id="UP001347146"/>
    </source>
</evidence>
<dbReference type="RefSeq" id="WP_330432095.1">
    <property type="nucleotide sequence ID" value="NZ_JAZDUF010000002.1"/>
</dbReference>
<feature type="transmembrane region" description="Helical" evidence="7">
    <location>
        <begin position="473"/>
        <end position="493"/>
    </location>
</feature>
<dbReference type="PANTHER" id="PTHR48022">
    <property type="entry name" value="PLASTIDIC GLUCOSE TRANSPORTER 4"/>
    <property type="match status" value="1"/>
</dbReference>
<feature type="transmembrane region" description="Helical" evidence="7">
    <location>
        <begin position="95"/>
        <end position="116"/>
    </location>
</feature>
<keyword evidence="5 7" id="KW-0472">Membrane</keyword>
<organism evidence="9 10">
    <name type="scientific">Gordonia sesuvii</name>
    <dbReference type="NCBI Taxonomy" id="3116777"/>
    <lineage>
        <taxon>Bacteria</taxon>
        <taxon>Bacillati</taxon>
        <taxon>Actinomycetota</taxon>
        <taxon>Actinomycetes</taxon>
        <taxon>Mycobacteriales</taxon>
        <taxon>Gordoniaceae</taxon>
        <taxon>Gordonia</taxon>
    </lineage>
</organism>
<feature type="transmembrane region" description="Helical" evidence="7">
    <location>
        <begin position="58"/>
        <end position="83"/>
    </location>
</feature>
<accession>A0ABU7MBL5</accession>
<name>A0ABU7MBL5_9ACTN</name>
<comment type="similarity">
    <text evidence="2">Belongs to the major facilitator superfamily. Sugar transporter (TC 2.A.1.1) family.</text>
</comment>
<evidence type="ECO:0000256" key="1">
    <source>
        <dbReference type="ARBA" id="ARBA00004651"/>
    </source>
</evidence>
<feature type="transmembrane region" description="Helical" evidence="7">
    <location>
        <begin position="216"/>
        <end position="235"/>
    </location>
</feature>
<feature type="transmembrane region" description="Helical" evidence="7">
    <location>
        <begin position="404"/>
        <end position="421"/>
    </location>
</feature>
<dbReference type="Gene3D" id="1.20.1250.20">
    <property type="entry name" value="MFS general substrate transporter like domains"/>
    <property type="match status" value="1"/>
</dbReference>
<evidence type="ECO:0000256" key="5">
    <source>
        <dbReference type="ARBA" id="ARBA00023136"/>
    </source>
</evidence>
<proteinExistence type="inferred from homology"/>
<feature type="transmembrane region" description="Helical" evidence="7">
    <location>
        <begin position="381"/>
        <end position="398"/>
    </location>
</feature>
<dbReference type="InterPro" id="IPR036259">
    <property type="entry name" value="MFS_trans_sf"/>
</dbReference>
<keyword evidence="4 7" id="KW-1133">Transmembrane helix</keyword>
<sequence length="519" mass="56208">MSTADPQYSTQDPTDPDRTPGDSTNSARTVQQYIDERPLWSDGTDTPYVPMTGMQWRIWWLAAAGKFFEGIMIFMTGVALPLLTIDFDLNTTQQGFVTSASLAGILVGATVLGSLADRYGRKRMFIVEMAVFAVFVAGTTFAPNLVFLVICLFGAGIALGCDYPTAHMVISESAPTVRRGRLVLSAFGFQSLGAFAGTFLGFFILYENPEVDAWRWMYGAVIIPAVLVLIGRFFVPDSAHWLMARGRTHEAETETERLLTREPPYPTHVTLRRGADDEVTTAASGSYLDLFRAKYRRVTIFASVPWVLQDLSTYGVGIFTPVLLATILGQQSEVNDLHDVIHNDMLGAEGSALMDIVFVLGIVAAIFLVERFGRIRLQITGFIGCALGLFLVAIASLSPPDYNIPLLFAGFILFYFMNNLGPNSMTYLISGEVFPTEIRGKGAGFAASIAKVGAVAAAFFFPIVQDAIGTSTLLFILVGTALLGVVVTIRYGVETTGVSIESMSTADPQDSAASTASRV</sequence>
<evidence type="ECO:0000259" key="8">
    <source>
        <dbReference type="PROSITE" id="PS50850"/>
    </source>
</evidence>
<feature type="transmembrane region" description="Helical" evidence="7">
    <location>
        <begin position="182"/>
        <end position="204"/>
    </location>
</feature>
<keyword evidence="3 7" id="KW-0812">Transmembrane</keyword>
<dbReference type="InterPro" id="IPR005828">
    <property type="entry name" value="MFS_sugar_transport-like"/>
</dbReference>
<feature type="compositionally biased region" description="Polar residues" evidence="6">
    <location>
        <begin position="1"/>
        <end position="13"/>
    </location>
</feature>
<keyword evidence="10" id="KW-1185">Reference proteome</keyword>
<evidence type="ECO:0000256" key="3">
    <source>
        <dbReference type="ARBA" id="ARBA00022692"/>
    </source>
</evidence>
<feature type="region of interest" description="Disordered" evidence="6">
    <location>
        <begin position="1"/>
        <end position="27"/>
    </location>
</feature>
<feature type="transmembrane region" description="Helical" evidence="7">
    <location>
        <begin position="123"/>
        <end position="141"/>
    </location>
</feature>
<evidence type="ECO:0000313" key="9">
    <source>
        <dbReference type="EMBL" id="MEE3850445.1"/>
    </source>
</evidence>
<feature type="domain" description="Major facilitator superfamily (MFS) profile" evidence="8">
    <location>
        <begin position="58"/>
        <end position="496"/>
    </location>
</feature>
<evidence type="ECO:0000256" key="7">
    <source>
        <dbReference type="SAM" id="Phobius"/>
    </source>
</evidence>
<dbReference type="InterPro" id="IPR020846">
    <property type="entry name" value="MFS_dom"/>
</dbReference>
<dbReference type="SUPFAM" id="SSF103473">
    <property type="entry name" value="MFS general substrate transporter"/>
    <property type="match status" value="1"/>
</dbReference>
<feature type="transmembrane region" description="Helical" evidence="7">
    <location>
        <begin position="350"/>
        <end position="369"/>
    </location>
</feature>
<gene>
    <name evidence="9" type="ORF">VZC37_08865</name>
</gene>
<evidence type="ECO:0000256" key="4">
    <source>
        <dbReference type="ARBA" id="ARBA00022989"/>
    </source>
</evidence>
<dbReference type="InterPro" id="IPR050360">
    <property type="entry name" value="MFS_Sugar_Transporters"/>
</dbReference>
<feature type="transmembrane region" description="Helical" evidence="7">
    <location>
        <begin position="147"/>
        <end position="170"/>
    </location>
</feature>
<dbReference type="Proteomes" id="UP001347146">
    <property type="component" value="Unassembled WGS sequence"/>
</dbReference>
<feature type="transmembrane region" description="Helical" evidence="7">
    <location>
        <begin position="442"/>
        <end position="461"/>
    </location>
</feature>
<dbReference type="PANTHER" id="PTHR48022:SF2">
    <property type="entry name" value="PLASTIDIC GLUCOSE TRANSPORTER 4"/>
    <property type="match status" value="1"/>
</dbReference>